<evidence type="ECO:0000259" key="7">
    <source>
        <dbReference type="Pfam" id="PF02771"/>
    </source>
</evidence>
<name>A0A1T5ERK1_9SPHN</name>
<dbReference type="PANTHER" id="PTHR43884">
    <property type="entry name" value="ACYL-COA DEHYDROGENASE"/>
    <property type="match status" value="1"/>
</dbReference>
<feature type="domain" description="Acyl-CoA dehydrogenase/oxidase C-terminal" evidence="6">
    <location>
        <begin position="204"/>
        <end position="333"/>
    </location>
</feature>
<evidence type="ECO:0000256" key="1">
    <source>
        <dbReference type="ARBA" id="ARBA00001974"/>
    </source>
</evidence>
<evidence type="ECO:0000256" key="4">
    <source>
        <dbReference type="ARBA" id="ARBA00022827"/>
    </source>
</evidence>
<evidence type="ECO:0000313" key="9">
    <source>
        <dbReference type="Proteomes" id="UP000189818"/>
    </source>
</evidence>
<gene>
    <name evidence="8" type="ORF">SAMN06295920_107175</name>
</gene>
<dbReference type="InterPro" id="IPR036250">
    <property type="entry name" value="AcylCo_DH-like_C"/>
</dbReference>
<keyword evidence="9" id="KW-1185">Reference proteome</keyword>
<dbReference type="Pfam" id="PF02771">
    <property type="entry name" value="Acyl-CoA_dh_N"/>
    <property type="match status" value="1"/>
</dbReference>
<evidence type="ECO:0000313" key="8">
    <source>
        <dbReference type="EMBL" id="SKB86593.1"/>
    </source>
</evidence>
<proteinExistence type="inferred from homology"/>
<dbReference type="Pfam" id="PF00441">
    <property type="entry name" value="Acyl-CoA_dh_1"/>
    <property type="match status" value="1"/>
</dbReference>
<evidence type="ECO:0000259" key="6">
    <source>
        <dbReference type="Pfam" id="PF00441"/>
    </source>
</evidence>
<accession>A0A1T5ERK1</accession>
<organism evidence="8 9">
    <name type="scientific">Rhizorhabdus histidinilytica</name>
    <dbReference type="NCBI Taxonomy" id="439228"/>
    <lineage>
        <taxon>Bacteria</taxon>
        <taxon>Pseudomonadati</taxon>
        <taxon>Pseudomonadota</taxon>
        <taxon>Alphaproteobacteria</taxon>
        <taxon>Sphingomonadales</taxon>
        <taxon>Sphingomonadaceae</taxon>
        <taxon>Rhizorhabdus</taxon>
    </lineage>
</organism>
<dbReference type="GO" id="GO:0003995">
    <property type="term" value="F:acyl-CoA dehydrogenase activity"/>
    <property type="evidence" value="ECO:0007669"/>
    <property type="project" value="TreeGrafter"/>
</dbReference>
<dbReference type="GO" id="GO:0050660">
    <property type="term" value="F:flavin adenine dinucleotide binding"/>
    <property type="evidence" value="ECO:0007669"/>
    <property type="project" value="InterPro"/>
</dbReference>
<dbReference type="InterPro" id="IPR009100">
    <property type="entry name" value="AcylCoA_DH/oxidase_NM_dom_sf"/>
</dbReference>
<comment type="similarity">
    <text evidence="2">Belongs to the acyl-CoA dehydrogenase family.</text>
</comment>
<sequence length="340" mass="36171">MDLLPSDDQTQIVDTIKSFLAGEAPVDRLREHGAIGNPDAALWPKLGELGFLGLGLAEELGGIGLSASEEMLVFREFGYHLVSIGIFGIVLGARVAAVAGDDALRDELLTGARRVGIANPRGAAAGPGPDAQDYHLFEAADASLVLLVDEQGAGLLAREDFVDIESVHSTDSVLTLERARLAADKPRLWVARSADNIHSRALMLLGAYAVGLGEGARDMAVDYAKIREQFGKPIGAFQAIKHICADMAMRSEAALCQASFASLVMADGLPDTDFHAVASKIVATEVAMKNAAANIQVHGAFGFTSEANAHHYLKRAHVADLLWGSLREQRERILTFPTPA</sequence>
<dbReference type="STRING" id="439228.SAMN06295920_107175"/>
<dbReference type="Gene3D" id="1.10.540.10">
    <property type="entry name" value="Acyl-CoA dehydrogenase/oxidase, N-terminal domain"/>
    <property type="match status" value="1"/>
</dbReference>
<evidence type="ECO:0000256" key="5">
    <source>
        <dbReference type="ARBA" id="ARBA00023002"/>
    </source>
</evidence>
<dbReference type="SUPFAM" id="SSF56645">
    <property type="entry name" value="Acyl-CoA dehydrogenase NM domain-like"/>
    <property type="match status" value="1"/>
</dbReference>
<dbReference type="Gene3D" id="1.20.140.10">
    <property type="entry name" value="Butyryl-CoA Dehydrogenase, subunit A, domain 3"/>
    <property type="match status" value="1"/>
</dbReference>
<protein>
    <submittedName>
        <fullName evidence="8">Acyl-CoA dehydrogenase</fullName>
    </submittedName>
</protein>
<dbReference type="AlphaFoldDB" id="A0A1T5ERK1"/>
<keyword evidence="3" id="KW-0285">Flavoprotein</keyword>
<keyword evidence="5" id="KW-0560">Oxidoreductase</keyword>
<dbReference type="InterPro" id="IPR013786">
    <property type="entry name" value="AcylCoA_DH/ox_N"/>
</dbReference>
<dbReference type="InterPro" id="IPR009075">
    <property type="entry name" value="AcylCo_DH/oxidase_C"/>
</dbReference>
<reference evidence="9" key="1">
    <citation type="submission" date="2017-02" db="EMBL/GenBank/DDBJ databases">
        <authorList>
            <person name="Varghese N."/>
            <person name="Submissions S."/>
        </authorList>
    </citation>
    <scope>NUCLEOTIDE SEQUENCE [LARGE SCALE GENOMIC DNA]</scope>
    <source>
        <strain evidence="9">UM2</strain>
    </source>
</reference>
<dbReference type="Proteomes" id="UP000189818">
    <property type="component" value="Unassembled WGS sequence"/>
</dbReference>
<dbReference type="OrthoDB" id="7328575at2"/>
<dbReference type="InterPro" id="IPR037069">
    <property type="entry name" value="AcylCoA_DH/ox_N_sf"/>
</dbReference>
<keyword evidence="4" id="KW-0274">FAD</keyword>
<dbReference type="SUPFAM" id="SSF47203">
    <property type="entry name" value="Acyl-CoA dehydrogenase C-terminal domain-like"/>
    <property type="match status" value="1"/>
</dbReference>
<dbReference type="EMBL" id="FUYM01000007">
    <property type="protein sequence ID" value="SKB86593.1"/>
    <property type="molecule type" value="Genomic_DNA"/>
</dbReference>
<evidence type="ECO:0000256" key="3">
    <source>
        <dbReference type="ARBA" id="ARBA00022630"/>
    </source>
</evidence>
<evidence type="ECO:0000256" key="2">
    <source>
        <dbReference type="ARBA" id="ARBA00009347"/>
    </source>
</evidence>
<comment type="cofactor">
    <cofactor evidence="1">
        <name>FAD</name>
        <dbReference type="ChEBI" id="CHEBI:57692"/>
    </cofactor>
</comment>
<feature type="domain" description="Acyl-CoA dehydrogenase/oxidase N-terminal" evidence="7">
    <location>
        <begin position="6"/>
        <end position="110"/>
    </location>
</feature>
<dbReference type="PANTHER" id="PTHR43884:SF20">
    <property type="entry name" value="ACYL-COA DEHYDROGENASE FADE28"/>
    <property type="match status" value="1"/>
</dbReference>
<dbReference type="RefSeq" id="WP_079649269.1">
    <property type="nucleotide sequence ID" value="NZ_FUYM01000007.1"/>
</dbReference>